<dbReference type="KEGG" id="palr:HGI30_17115"/>
<feature type="chain" id="PRO_5039188185" evidence="1">
    <location>
        <begin position="24"/>
        <end position="275"/>
    </location>
</feature>
<proteinExistence type="predicted"/>
<dbReference type="Proteomes" id="UP000502136">
    <property type="component" value="Chromosome"/>
</dbReference>
<evidence type="ECO:0000256" key="1">
    <source>
        <dbReference type="SAM" id="SignalP"/>
    </source>
</evidence>
<accession>A0A6H2H0A7</accession>
<dbReference type="PROSITE" id="PS51257">
    <property type="entry name" value="PROKAR_LIPOPROTEIN"/>
    <property type="match status" value="1"/>
</dbReference>
<evidence type="ECO:0000313" key="2">
    <source>
        <dbReference type="EMBL" id="QJC53124.1"/>
    </source>
</evidence>
<organism evidence="2 3">
    <name type="scientific">Paenibacillus albicereus</name>
    <dbReference type="NCBI Taxonomy" id="2726185"/>
    <lineage>
        <taxon>Bacteria</taxon>
        <taxon>Bacillati</taxon>
        <taxon>Bacillota</taxon>
        <taxon>Bacilli</taxon>
        <taxon>Bacillales</taxon>
        <taxon>Paenibacillaceae</taxon>
        <taxon>Paenibacillus</taxon>
    </lineage>
</organism>
<name>A0A6H2H0A7_9BACL</name>
<keyword evidence="1" id="KW-0732">Signal</keyword>
<evidence type="ECO:0000313" key="3">
    <source>
        <dbReference type="Proteomes" id="UP000502136"/>
    </source>
</evidence>
<sequence>MTRFLKWAWLPVLLTLIISACSAGEDAPAKEVAASASPASPASPASTVQTNKENWVFEQLKIPHEDVIYDEVISENDKNFGTIKIRYAKLLVTDLIKMDAAIARYLQDNYKNHDGIRVHVIDKKRNSKYGYFVGSTGAASFLDAEQATSYPSVSLVVDSFFIPNVSPDREGITIREFAEKLDEIQVEFGGVREKSAAEHQSLYGNGLQFFANIDGAELAEFENEEQARECKERLEKELGSGEYADLILQKGYLVVWIHDSEKEELYQDAFLSMTP</sequence>
<feature type="signal peptide" evidence="1">
    <location>
        <begin position="1"/>
        <end position="23"/>
    </location>
</feature>
<keyword evidence="3" id="KW-1185">Reference proteome</keyword>
<dbReference type="EMBL" id="CP051428">
    <property type="protein sequence ID" value="QJC53124.1"/>
    <property type="molecule type" value="Genomic_DNA"/>
</dbReference>
<dbReference type="RefSeq" id="WP_168908666.1">
    <property type="nucleotide sequence ID" value="NZ_CP051428.1"/>
</dbReference>
<dbReference type="AlphaFoldDB" id="A0A6H2H0A7"/>
<protein>
    <submittedName>
        <fullName evidence="2">Uncharacterized protein</fullName>
    </submittedName>
</protein>
<reference evidence="2 3" key="1">
    <citation type="submission" date="2020-04" db="EMBL/GenBank/DDBJ databases">
        <title>Novel Paenibacillus strain UniB2 isolated from commercial digestive syrup.</title>
        <authorList>
            <person name="Thorat V."/>
            <person name="Kirdat K."/>
            <person name="Tiwarekar B."/>
            <person name="Yadav A."/>
        </authorList>
    </citation>
    <scope>NUCLEOTIDE SEQUENCE [LARGE SCALE GENOMIC DNA]</scope>
    <source>
        <strain evidence="2 3">UniB2</strain>
    </source>
</reference>
<gene>
    <name evidence="2" type="ORF">HGI30_17115</name>
</gene>